<sequence>MAELNYFTSTLGEAKESSCPSEFDTVNTLLELQARRHPDLPAVAFPILAGSKYQIFNFRQLYEGSLKSAACLSSDEGRACVGLLCASSVNFLFAWLGLIRAGYSVLLIAPQCNASAINALCESCGVARLYHDEANSSLASAVTTESQSQVHALPIPWERNGISDLLESGENPFSGKWPRLSSEDVAYIHHSSGTSTGIPKPIPQTHHGAVAVLPSLNGQNAATFTTTPLYHGGIADCFRAWTSNALIWLFPGADAPITSATILSCLGMAQTAVLEVGTPPVKYFSSVPYILQMLGETPDGLSVLQSMEIVGVGGAALPETVGDRLVKQNVSLVSRFGSAECGFLLSSHREYASDKDWQYLRVPDSTHLLFELEESGLSELIVLSSWPHMAKRNRGDGSYATSDLFQPHQDIKNAWKYHSRSDSQITLLTGKKFDPAPIEDEIKSRSTNIDDIFIFGNGKQVPGAIVFVSRDDVTNALKKEIWMTLKHVNTTQQPHARVSETMIEIIYKPDARLERSSKGTLLRSQAEQRYASNIRRLYEPKQAAENTDQPASNGSVDDIVRKIFSDVVRGDTFADDADFFHCGVDSTKATQIRSKLQDAFGHDNLPWNIVYDCQNMRRLIRYFTEERNTATSHFADQNSEMVLLAEEYSNFDSPQVPLREQAETSDLAIVLTGATGGLGAHILHALQIDSSVKRIVCLVRAANNKEARNRVSESLRTRKLPPLHDEGCEDKVWCIPVQLGDTQLGLSAEIVDKLKAITTHIIHAAWAVNFSLPLQSFVKEHIAGLQNLINLATSCRNFQRLTFCSSTASVIGQALSTDDLPIREQIYQAPPPDNSLGYSKSKWVAETICSKAFSHSQSTSKMSVLRIGQLTGDTETGVWNRSEAWPLMLSTAKELGCLPRLDERLSWLPVNIAARAVVEISLGAVARSDNTCTVYHLVNNERSTSWTDLLIWINNLTRNGISIVEPNMWLSKLESADHPSRSLLGLWKNSFGLDAQGQGKERSKRKQVLFFDTKNAATATPSMRIVGPVDEALVGKIWSWLNESG</sequence>
<dbReference type="Pfam" id="PF00550">
    <property type="entry name" value="PP-binding"/>
    <property type="match status" value="1"/>
</dbReference>
<evidence type="ECO:0000313" key="5">
    <source>
        <dbReference type="Proteomes" id="UP000664132"/>
    </source>
</evidence>
<dbReference type="Gene3D" id="3.40.50.720">
    <property type="entry name" value="NAD(P)-binding Rossmann-like Domain"/>
    <property type="match status" value="1"/>
</dbReference>
<organism evidence="4 5">
    <name type="scientific">Cadophora malorum</name>
    <dbReference type="NCBI Taxonomy" id="108018"/>
    <lineage>
        <taxon>Eukaryota</taxon>
        <taxon>Fungi</taxon>
        <taxon>Dikarya</taxon>
        <taxon>Ascomycota</taxon>
        <taxon>Pezizomycotina</taxon>
        <taxon>Leotiomycetes</taxon>
        <taxon>Helotiales</taxon>
        <taxon>Ploettnerulaceae</taxon>
        <taxon>Cadophora</taxon>
    </lineage>
</organism>
<keyword evidence="5" id="KW-1185">Reference proteome</keyword>
<gene>
    <name evidence="4" type="ORF">IFR04_014888</name>
</gene>
<evidence type="ECO:0000313" key="4">
    <source>
        <dbReference type="EMBL" id="KAG4411982.1"/>
    </source>
</evidence>
<reference evidence="4" key="1">
    <citation type="submission" date="2021-02" db="EMBL/GenBank/DDBJ databases">
        <title>Genome sequence Cadophora malorum strain M34.</title>
        <authorList>
            <person name="Stefanovic E."/>
            <person name="Vu D."/>
            <person name="Scully C."/>
            <person name="Dijksterhuis J."/>
            <person name="Roader J."/>
            <person name="Houbraken J."/>
        </authorList>
    </citation>
    <scope>NUCLEOTIDE SEQUENCE</scope>
    <source>
        <strain evidence="4">M34</strain>
    </source>
</reference>
<dbReference type="PROSITE" id="PS50075">
    <property type="entry name" value="CARRIER"/>
    <property type="match status" value="1"/>
</dbReference>
<name>A0A8H7T2H7_9HELO</name>
<dbReference type="SUPFAM" id="SSF56801">
    <property type="entry name" value="Acetyl-CoA synthetase-like"/>
    <property type="match status" value="1"/>
</dbReference>
<dbReference type="InterPro" id="IPR036291">
    <property type="entry name" value="NAD(P)-bd_dom_sf"/>
</dbReference>
<dbReference type="Gene3D" id="1.10.1200.10">
    <property type="entry name" value="ACP-like"/>
    <property type="match status" value="1"/>
</dbReference>
<dbReference type="PANTHER" id="PTHR43439:SF2">
    <property type="entry name" value="ENZYME, PUTATIVE (JCVI)-RELATED"/>
    <property type="match status" value="1"/>
</dbReference>
<dbReference type="InterPro" id="IPR036736">
    <property type="entry name" value="ACP-like_sf"/>
</dbReference>
<dbReference type="Gene3D" id="3.40.50.12780">
    <property type="entry name" value="N-terminal domain of ligase-like"/>
    <property type="match status" value="1"/>
</dbReference>
<comment type="caution">
    <text evidence="4">The sequence shown here is derived from an EMBL/GenBank/DDBJ whole genome shotgun (WGS) entry which is preliminary data.</text>
</comment>
<dbReference type="InterPro" id="IPR042099">
    <property type="entry name" value="ANL_N_sf"/>
</dbReference>
<evidence type="ECO:0000256" key="1">
    <source>
        <dbReference type="ARBA" id="ARBA00022450"/>
    </source>
</evidence>
<dbReference type="InterPro" id="IPR013120">
    <property type="entry name" value="FAR_NAD-bd"/>
</dbReference>
<proteinExistence type="predicted"/>
<dbReference type="PANTHER" id="PTHR43439">
    <property type="entry name" value="PHENYLACETATE-COENZYME A LIGASE"/>
    <property type="match status" value="1"/>
</dbReference>
<keyword evidence="1" id="KW-0596">Phosphopantetheine</keyword>
<dbReference type="OrthoDB" id="429813at2759"/>
<dbReference type="InterPro" id="IPR000873">
    <property type="entry name" value="AMP-dep_synth/lig_dom"/>
</dbReference>
<dbReference type="Pfam" id="PF00501">
    <property type="entry name" value="AMP-binding"/>
    <property type="match status" value="1"/>
</dbReference>
<dbReference type="InterPro" id="IPR051414">
    <property type="entry name" value="Adenylate-forming_Reductase"/>
</dbReference>
<dbReference type="Pfam" id="PF07993">
    <property type="entry name" value="NAD_binding_4"/>
    <property type="match status" value="1"/>
</dbReference>
<dbReference type="Proteomes" id="UP000664132">
    <property type="component" value="Unassembled WGS sequence"/>
</dbReference>
<feature type="domain" description="Carrier" evidence="3">
    <location>
        <begin position="551"/>
        <end position="627"/>
    </location>
</feature>
<dbReference type="EMBL" id="JAFJYH010000422">
    <property type="protein sequence ID" value="KAG4411982.1"/>
    <property type="molecule type" value="Genomic_DNA"/>
</dbReference>
<protein>
    <recommendedName>
        <fullName evidence="3">Carrier domain-containing protein</fullName>
    </recommendedName>
</protein>
<dbReference type="AlphaFoldDB" id="A0A8H7T2H7"/>
<evidence type="ECO:0000256" key="2">
    <source>
        <dbReference type="ARBA" id="ARBA00022553"/>
    </source>
</evidence>
<dbReference type="PROSITE" id="PS00012">
    <property type="entry name" value="PHOSPHOPANTETHEINE"/>
    <property type="match status" value="1"/>
</dbReference>
<dbReference type="SUPFAM" id="SSF47336">
    <property type="entry name" value="ACP-like"/>
    <property type="match status" value="1"/>
</dbReference>
<dbReference type="InterPro" id="IPR006162">
    <property type="entry name" value="Ppantetheine_attach_site"/>
</dbReference>
<accession>A0A8H7T2H7</accession>
<dbReference type="SUPFAM" id="SSF51735">
    <property type="entry name" value="NAD(P)-binding Rossmann-fold domains"/>
    <property type="match status" value="1"/>
</dbReference>
<keyword evidence="2" id="KW-0597">Phosphoprotein</keyword>
<dbReference type="InterPro" id="IPR009081">
    <property type="entry name" value="PP-bd_ACP"/>
</dbReference>
<dbReference type="Pfam" id="PF23562">
    <property type="entry name" value="AMP-binding_C_3"/>
    <property type="match status" value="1"/>
</dbReference>
<evidence type="ECO:0000259" key="3">
    <source>
        <dbReference type="PROSITE" id="PS50075"/>
    </source>
</evidence>